<dbReference type="EMBL" id="OZ034815">
    <property type="protein sequence ID" value="CAL1372236.1"/>
    <property type="molecule type" value="Genomic_DNA"/>
</dbReference>
<evidence type="ECO:0000313" key="2">
    <source>
        <dbReference type="EMBL" id="CAL1372236.1"/>
    </source>
</evidence>
<keyword evidence="3" id="KW-1185">Reference proteome</keyword>
<reference evidence="2 3" key="1">
    <citation type="submission" date="2024-04" db="EMBL/GenBank/DDBJ databases">
        <authorList>
            <person name="Fracassetti M."/>
        </authorList>
    </citation>
    <scope>NUCLEOTIDE SEQUENCE [LARGE SCALE GENOMIC DNA]</scope>
</reference>
<accession>A0AAV2DEQ4</accession>
<evidence type="ECO:0000256" key="1">
    <source>
        <dbReference type="SAM" id="MobiDB-lite"/>
    </source>
</evidence>
<organism evidence="2 3">
    <name type="scientific">Linum trigynum</name>
    <dbReference type="NCBI Taxonomy" id="586398"/>
    <lineage>
        <taxon>Eukaryota</taxon>
        <taxon>Viridiplantae</taxon>
        <taxon>Streptophyta</taxon>
        <taxon>Embryophyta</taxon>
        <taxon>Tracheophyta</taxon>
        <taxon>Spermatophyta</taxon>
        <taxon>Magnoliopsida</taxon>
        <taxon>eudicotyledons</taxon>
        <taxon>Gunneridae</taxon>
        <taxon>Pentapetalae</taxon>
        <taxon>rosids</taxon>
        <taxon>fabids</taxon>
        <taxon>Malpighiales</taxon>
        <taxon>Linaceae</taxon>
        <taxon>Linum</taxon>
    </lineage>
</organism>
<evidence type="ECO:0000313" key="3">
    <source>
        <dbReference type="Proteomes" id="UP001497516"/>
    </source>
</evidence>
<sequence>MKWLSLIWQALNGTKSDEELSQHYVAAVEHKCRNLPRPRVGQMMKQRLSLSDLISIKDELGREDFQRFKAPNSNMGSEAPSSPRSNLSGASDDGDKNPAKPRYRLMVSKQMVGGLSFCVG</sequence>
<dbReference type="AlphaFoldDB" id="A0AAV2DEQ4"/>
<dbReference type="Proteomes" id="UP001497516">
    <property type="component" value="Chromosome 2"/>
</dbReference>
<gene>
    <name evidence="2" type="ORF">LTRI10_LOCUS14258</name>
</gene>
<protein>
    <submittedName>
        <fullName evidence="2">Uncharacterized protein</fullName>
    </submittedName>
</protein>
<feature type="compositionally biased region" description="Polar residues" evidence="1">
    <location>
        <begin position="71"/>
        <end position="89"/>
    </location>
</feature>
<feature type="region of interest" description="Disordered" evidence="1">
    <location>
        <begin position="65"/>
        <end position="102"/>
    </location>
</feature>
<proteinExistence type="predicted"/>
<name>A0AAV2DEQ4_9ROSI</name>